<protein>
    <submittedName>
        <fullName evidence="2">Uncharacterized protein LOC113212674</fullName>
    </submittedName>
</protein>
<gene>
    <name evidence="2" type="primary">LOC113212674</name>
</gene>
<reference evidence="2" key="1">
    <citation type="submission" date="2025-08" db="UniProtKB">
        <authorList>
            <consortium name="RefSeq"/>
        </authorList>
    </citation>
    <scope>IDENTIFICATION</scope>
    <source>
        <tissue evidence="2">Whole organism</tissue>
    </source>
</reference>
<dbReference type="GeneID" id="113212674"/>
<accession>A0A6J1T6H0</accession>
<dbReference type="KEGG" id="foc:113212674"/>
<organism evidence="1 2">
    <name type="scientific">Frankliniella occidentalis</name>
    <name type="common">Western flower thrips</name>
    <name type="synonym">Euthrips occidentalis</name>
    <dbReference type="NCBI Taxonomy" id="133901"/>
    <lineage>
        <taxon>Eukaryota</taxon>
        <taxon>Metazoa</taxon>
        <taxon>Ecdysozoa</taxon>
        <taxon>Arthropoda</taxon>
        <taxon>Hexapoda</taxon>
        <taxon>Insecta</taxon>
        <taxon>Pterygota</taxon>
        <taxon>Neoptera</taxon>
        <taxon>Paraneoptera</taxon>
        <taxon>Thysanoptera</taxon>
        <taxon>Terebrantia</taxon>
        <taxon>Thripoidea</taxon>
        <taxon>Thripidae</taxon>
        <taxon>Frankliniella</taxon>
    </lineage>
</organism>
<dbReference type="RefSeq" id="XP_026287265.1">
    <property type="nucleotide sequence ID" value="XM_026431480.1"/>
</dbReference>
<proteinExistence type="predicted"/>
<sequence length="150" mass="16044">MPFYEISWSKEDKRHWVDTAWHHLLVRNSLGSYKTRATMIKLACTLVVLVAVASWCPPTLSASEIEPGSAPASQTLFGPDCQILSGSLNGYVAVANQAAGKDVAGPRAGLRTACSSSDNNSCNVQCINSGWRGGYCCCTCGTVSLCTCYR</sequence>
<evidence type="ECO:0000313" key="1">
    <source>
        <dbReference type="Proteomes" id="UP000504606"/>
    </source>
</evidence>
<dbReference type="OrthoDB" id="10568182at2759"/>
<name>A0A6J1T6H0_FRAOC</name>
<evidence type="ECO:0000313" key="2">
    <source>
        <dbReference type="RefSeq" id="XP_026287265.1"/>
    </source>
</evidence>
<dbReference type="AlphaFoldDB" id="A0A6J1T6H0"/>
<dbReference type="Proteomes" id="UP000504606">
    <property type="component" value="Unplaced"/>
</dbReference>
<keyword evidence="1" id="KW-1185">Reference proteome</keyword>